<reference evidence="3" key="1">
    <citation type="submission" date="2009-09" db="EMBL/GenBank/DDBJ databases">
        <title>The complete genome of Nakamurella multipartita DSM 44233.</title>
        <authorList>
            <consortium name="US DOE Joint Genome Institute (JGI-PGF)"/>
            <person name="Lucas S."/>
            <person name="Copeland A."/>
            <person name="Lapidus A."/>
            <person name="Glavina del Rio T."/>
            <person name="Dalin E."/>
            <person name="Tice H."/>
            <person name="Bruce D."/>
            <person name="Goodwin L."/>
            <person name="Pitluck S."/>
            <person name="Kyrpides N."/>
            <person name="Mavromatis K."/>
            <person name="Ivanova N."/>
            <person name="Ovchinnikova G."/>
            <person name="Sims D."/>
            <person name="Meincke L."/>
            <person name="Brettin T."/>
            <person name="Detter J.C."/>
            <person name="Han C."/>
            <person name="Larimer F."/>
            <person name="Land M."/>
            <person name="Hauser L."/>
            <person name="Markowitz V."/>
            <person name="Cheng J.-F."/>
            <person name="Hugenholtz P."/>
            <person name="Woyke T."/>
            <person name="Wu D."/>
            <person name="Klenk H.-P."/>
            <person name="Eisen J.A."/>
        </authorList>
    </citation>
    <scope>NUCLEOTIDE SEQUENCE [LARGE SCALE GENOMIC DNA]</scope>
    <source>
        <strain evidence="3">ATCC 700099 / DSM 44233 / CIP 104796 / JCM 9543 / NBRC 105858 / Y-104</strain>
    </source>
</reference>
<dbReference type="KEGG" id="nml:Namu_3845"/>
<dbReference type="InterPro" id="IPR054105">
    <property type="entry name" value="WHD_NrtR"/>
</dbReference>
<feature type="domain" description="NrtR DNA-binding winged helix" evidence="1">
    <location>
        <begin position="154"/>
        <end position="207"/>
    </location>
</feature>
<dbReference type="InterPro" id="IPR036388">
    <property type="entry name" value="WH-like_DNA-bd_sf"/>
</dbReference>
<sequence length="224" mass="24813">MVPAVPSSERLSDYPRPSVAVDVAVLTVRDDRLHVVVVDHRLGGLALPGTFLHEGEVLADAAARALTDKAGLHRVPFAQLHVFDRLDRDDRGWVLSIGHCAVVPADRIGPDTRLLAIRAGRAAGELLFDHDEIVRLAVDQLRREYATEVDPGGLLGPEFTVRQLRKVYEAVFERALMKDTFRRLVVPNLDPTGEYGSDFGRPAEIYRRGPRTRLTPKAWATLTG</sequence>
<name>C8XGD9_NAKMY</name>
<keyword evidence="3" id="KW-1185">Reference proteome</keyword>
<dbReference type="PANTHER" id="PTHR43736">
    <property type="entry name" value="ADP-RIBOSE PYROPHOSPHATASE"/>
    <property type="match status" value="1"/>
</dbReference>
<dbReference type="EMBL" id="CP001737">
    <property type="protein sequence ID" value="ACV80141.1"/>
    <property type="molecule type" value="Genomic_DNA"/>
</dbReference>
<dbReference type="Gene3D" id="3.90.79.10">
    <property type="entry name" value="Nucleoside Triphosphate Pyrophosphohydrolase"/>
    <property type="match status" value="1"/>
</dbReference>
<dbReference type="AlphaFoldDB" id="C8XGD9"/>
<protein>
    <submittedName>
        <fullName evidence="2">NUDIX hydrolase</fullName>
    </submittedName>
</protein>
<gene>
    <name evidence="2" type="ordered locus">Namu_3845</name>
</gene>
<dbReference type="eggNOG" id="COG1051">
    <property type="taxonomic scope" value="Bacteria"/>
</dbReference>
<dbReference type="Proteomes" id="UP000002218">
    <property type="component" value="Chromosome"/>
</dbReference>
<dbReference type="SUPFAM" id="SSF46785">
    <property type="entry name" value="Winged helix' DNA-binding domain"/>
    <property type="match status" value="1"/>
</dbReference>
<dbReference type="CDD" id="cd18873">
    <property type="entry name" value="NUDIX_NadM_like"/>
    <property type="match status" value="1"/>
</dbReference>
<dbReference type="InParanoid" id="C8XGD9"/>
<evidence type="ECO:0000313" key="2">
    <source>
        <dbReference type="EMBL" id="ACV80141.1"/>
    </source>
</evidence>
<dbReference type="Gene3D" id="1.10.10.10">
    <property type="entry name" value="Winged helix-like DNA-binding domain superfamily/Winged helix DNA-binding domain"/>
    <property type="match status" value="1"/>
</dbReference>
<dbReference type="OrthoDB" id="9786141at2"/>
<dbReference type="RefSeq" id="WP_015748968.1">
    <property type="nucleotide sequence ID" value="NC_013235.1"/>
</dbReference>
<dbReference type="HOGENOM" id="CLU_037162_3_3_11"/>
<dbReference type="PANTHER" id="PTHR43736:SF4">
    <property type="entry name" value="SLR1690 PROTEIN"/>
    <property type="match status" value="1"/>
</dbReference>
<evidence type="ECO:0000313" key="3">
    <source>
        <dbReference type="Proteomes" id="UP000002218"/>
    </source>
</evidence>
<keyword evidence="2" id="KW-0378">Hydrolase</keyword>
<organism evidence="2 3">
    <name type="scientific">Nakamurella multipartita (strain ATCC 700099 / DSM 44233 / CIP 104796 / JCM 9543 / NBRC 105858 / Y-104)</name>
    <name type="common">Microsphaera multipartita</name>
    <dbReference type="NCBI Taxonomy" id="479431"/>
    <lineage>
        <taxon>Bacteria</taxon>
        <taxon>Bacillati</taxon>
        <taxon>Actinomycetota</taxon>
        <taxon>Actinomycetes</taxon>
        <taxon>Nakamurellales</taxon>
        <taxon>Nakamurellaceae</taxon>
        <taxon>Nakamurella</taxon>
    </lineage>
</organism>
<dbReference type="SUPFAM" id="SSF55811">
    <property type="entry name" value="Nudix"/>
    <property type="match status" value="1"/>
</dbReference>
<dbReference type="InterPro" id="IPR036390">
    <property type="entry name" value="WH_DNA-bd_sf"/>
</dbReference>
<accession>C8XGD9</accession>
<evidence type="ECO:0000259" key="1">
    <source>
        <dbReference type="Pfam" id="PF21906"/>
    </source>
</evidence>
<dbReference type="eggNOG" id="COG4111">
    <property type="taxonomic scope" value="Bacteria"/>
</dbReference>
<dbReference type="GO" id="GO:0016787">
    <property type="term" value="F:hydrolase activity"/>
    <property type="evidence" value="ECO:0007669"/>
    <property type="project" value="UniProtKB-KW"/>
</dbReference>
<dbReference type="InterPro" id="IPR015797">
    <property type="entry name" value="NUDIX_hydrolase-like_dom_sf"/>
</dbReference>
<proteinExistence type="predicted"/>
<dbReference type="Pfam" id="PF21906">
    <property type="entry name" value="WHD_NrtR"/>
    <property type="match status" value="1"/>
</dbReference>
<reference evidence="2 3" key="2">
    <citation type="journal article" date="2010" name="Stand. Genomic Sci.">
        <title>Complete genome sequence of Nakamurella multipartita type strain (Y-104).</title>
        <authorList>
            <person name="Tice H."/>
            <person name="Mayilraj S."/>
            <person name="Sims D."/>
            <person name="Lapidus A."/>
            <person name="Nolan M."/>
            <person name="Lucas S."/>
            <person name="Glavina Del Rio T."/>
            <person name="Copeland A."/>
            <person name="Cheng J.F."/>
            <person name="Meincke L."/>
            <person name="Bruce D."/>
            <person name="Goodwin L."/>
            <person name="Pitluck S."/>
            <person name="Ivanova N."/>
            <person name="Mavromatis K."/>
            <person name="Ovchinnikova G."/>
            <person name="Pati A."/>
            <person name="Chen A."/>
            <person name="Palaniappan K."/>
            <person name="Land M."/>
            <person name="Hauser L."/>
            <person name="Chang Y.J."/>
            <person name="Jeffries C.D."/>
            <person name="Detter J.C."/>
            <person name="Brettin T."/>
            <person name="Rohde M."/>
            <person name="Goker M."/>
            <person name="Bristow J."/>
            <person name="Eisen J.A."/>
            <person name="Markowitz V."/>
            <person name="Hugenholtz P."/>
            <person name="Kyrpides N.C."/>
            <person name="Klenk H.P."/>
            <person name="Chen F."/>
        </authorList>
    </citation>
    <scope>NUCLEOTIDE SEQUENCE [LARGE SCALE GENOMIC DNA]</scope>
    <source>
        <strain evidence="3">ATCC 700099 / DSM 44233 / CIP 104796 / JCM 9543 / NBRC 105858 / Y-104</strain>
    </source>
</reference>